<sequence>MRRALSLLCLAIPSFASPVLGFEHSVEYRFSGVELTGFAITEGPDEDPALLSLSLLTDSMGPITLEIESDLGFGDCAAVLGMAQGDPGTSIVLQADLNARTLNGVTLLRCSAH</sequence>
<dbReference type="AlphaFoldDB" id="A0A940MMD8"/>
<feature type="signal peptide" evidence="1">
    <location>
        <begin position="1"/>
        <end position="21"/>
    </location>
</feature>
<evidence type="ECO:0000256" key="1">
    <source>
        <dbReference type="SAM" id="SignalP"/>
    </source>
</evidence>
<keyword evidence="3" id="KW-1185">Reference proteome</keyword>
<organism evidence="2 3">
    <name type="scientific">Sagittula salina</name>
    <dbReference type="NCBI Taxonomy" id="2820268"/>
    <lineage>
        <taxon>Bacteria</taxon>
        <taxon>Pseudomonadati</taxon>
        <taxon>Pseudomonadota</taxon>
        <taxon>Alphaproteobacteria</taxon>
        <taxon>Rhodobacterales</taxon>
        <taxon>Roseobacteraceae</taxon>
        <taxon>Sagittula</taxon>
    </lineage>
</organism>
<dbReference type="Proteomes" id="UP000675940">
    <property type="component" value="Unassembled WGS sequence"/>
</dbReference>
<gene>
    <name evidence="2" type="ORF">J5474_07755</name>
</gene>
<dbReference type="EMBL" id="JAGISH010000003">
    <property type="protein sequence ID" value="MBP0482385.1"/>
    <property type="molecule type" value="Genomic_DNA"/>
</dbReference>
<comment type="caution">
    <text evidence="2">The sequence shown here is derived from an EMBL/GenBank/DDBJ whole genome shotgun (WGS) entry which is preliminary data.</text>
</comment>
<feature type="chain" id="PRO_5037483342" evidence="1">
    <location>
        <begin position="22"/>
        <end position="113"/>
    </location>
</feature>
<evidence type="ECO:0000313" key="3">
    <source>
        <dbReference type="Proteomes" id="UP000675940"/>
    </source>
</evidence>
<name>A0A940MMD8_9RHOB</name>
<keyword evidence="1" id="KW-0732">Signal</keyword>
<evidence type="ECO:0000313" key="2">
    <source>
        <dbReference type="EMBL" id="MBP0482385.1"/>
    </source>
</evidence>
<dbReference type="RefSeq" id="WP_209360235.1">
    <property type="nucleotide sequence ID" value="NZ_JAGISH010000003.1"/>
</dbReference>
<accession>A0A940MMD8</accession>
<reference evidence="2" key="1">
    <citation type="submission" date="2021-03" db="EMBL/GenBank/DDBJ databases">
        <title>Sagittula salina sp. nov. strain M10.9X isolated from the marine waste.</title>
        <authorList>
            <person name="Satari L."/>
            <person name="Molina-Menor E."/>
            <person name="Vidal-Verdu A."/>
            <person name="Pascual J."/>
            <person name="Pereto J."/>
            <person name="Porcar M."/>
        </authorList>
    </citation>
    <scope>NUCLEOTIDE SEQUENCE</scope>
    <source>
        <strain evidence="2">M10.9X</strain>
    </source>
</reference>
<protein>
    <submittedName>
        <fullName evidence="2">Uncharacterized protein</fullName>
    </submittedName>
</protein>
<proteinExistence type="predicted"/>